<evidence type="ECO:0000256" key="1">
    <source>
        <dbReference type="SAM" id="SignalP"/>
    </source>
</evidence>
<dbReference type="EMBL" id="QEKH01000035">
    <property type="protein sequence ID" value="PVY36553.1"/>
    <property type="molecule type" value="Genomic_DNA"/>
</dbReference>
<keyword evidence="1" id="KW-0732">Signal</keyword>
<protein>
    <recommendedName>
        <fullName evidence="4">Cellulase (Glycosyl hydrolase family 5)</fullName>
    </recommendedName>
</protein>
<feature type="chain" id="PRO_5015751031" description="Cellulase (Glycosyl hydrolase family 5)" evidence="1">
    <location>
        <begin position="19"/>
        <end position="1007"/>
    </location>
</feature>
<evidence type="ECO:0008006" key="4">
    <source>
        <dbReference type="Google" id="ProtNLM"/>
    </source>
</evidence>
<dbReference type="Proteomes" id="UP000245959">
    <property type="component" value="Unassembled WGS sequence"/>
</dbReference>
<comment type="caution">
    <text evidence="2">The sequence shown here is derived from an EMBL/GenBank/DDBJ whole genome shotgun (WGS) entry which is preliminary data.</text>
</comment>
<dbReference type="InterPro" id="IPR017853">
    <property type="entry name" value="GH"/>
</dbReference>
<dbReference type="Gene3D" id="3.20.20.80">
    <property type="entry name" value="Glycosidases"/>
    <property type="match status" value="1"/>
</dbReference>
<accession>A0A2U1AJG6</accession>
<keyword evidence="3" id="KW-1185">Reference proteome</keyword>
<proteinExistence type="predicted"/>
<name>A0A2U1AJG6_9BACT</name>
<dbReference type="AlphaFoldDB" id="A0A2U1AJG6"/>
<dbReference type="RefSeq" id="WP_133245259.1">
    <property type="nucleotide sequence ID" value="NZ_JAXYZK010000077.1"/>
</dbReference>
<feature type="signal peptide" evidence="1">
    <location>
        <begin position="1"/>
        <end position="18"/>
    </location>
</feature>
<gene>
    <name evidence="2" type="ORF">C8D82_13519</name>
</gene>
<evidence type="ECO:0000313" key="3">
    <source>
        <dbReference type="Proteomes" id="UP000245959"/>
    </source>
</evidence>
<dbReference type="OrthoDB" id="9809937at2"/>
<sequence>MRNLLLCFLAAVLVSAGAAGEPLQITDHGKIVVGAGSVGFSAVNSGWSEFGNVKWRDVKKESGKDFQRFTGHFEFEGVPCTAVETVRRLAPNKFRIECDWQFDRDVKVNGIFSCISMPLPLEGILVDGKKLLIPELPKEMILRPYSPARTVTVRQTDGFQYILSGNLNAYIQDSRKWVNALTIRLAAGPGQGTMRKSHVAFDLELRPVEAVTVDIAPAARDCFDLNVLPAGTHRIGGVPFVVRDDRKAIVPESKSALRLPAAGKAGAVNLLHASRNTGPVVGYIDAGYNDGKVLSIPVKAKADCGDWTLGDSYPNAAIACEAEYLTKRVGLYASSFRLPRPNPVSLTFRAASPETAWIIAGVTLSNRPLVFPQGKEGPFTIKEGPDWKKLALRRRILPGSPLDFSAVVPQDAPAGQYGFVCSNDQGEFVFENAPEKKIRFYGANLCFTANFLDKAVADKLVEYLVRMGYNAIRFHHHDGRLVDPAVSDSVKLNPETLDKLDYLFAQCKKHGLYVTTDLYVNRNFKSPVSGCWGLKAQLPIDEHAMKSWQDFVRAWMTHRNPYTGLTWGEDPALISLCLINEDTLSANWSANPKVAALYRSKFAEWKKGREGDDQTLFREFLFELQGNVLDRQIDFVKNELGLKTMITSLNWITDAPLTRLRAKLDLVDMHQYFSHPTFPEKAWQVPIGVDLGSSIRRGASLPREMMPTRIFGKPFTVTEFNFCNPNRFRAEGGPLMGAYAALQNWGGLWRFCWSHSDAGIIRNPGQNSFDASNDPMQQLSDRIILALFLRGDLAPSKTKISYPVAPFSQNNPAMSYPGDFANLGLDAQIGSHAAEQALPAGVVRWRPGMKTPESPRIKLDRKAGTLAVSTPLTETATLPAGDLAVKKLRIKDASKFMTAAAISLDGKPLTESDSILVIHLGNISQAGARYDNSSLLRAWGNSPELLVERCTATLELECPGTPWRVAALALDGSETGEVPGSLKNGVFRFTADTTAFPGGVLAYHLSR</sequence>
<dbReference type="SUPFAM" id="SSF51445">
    <property type="entry name" value="(Trans)glycosidases"/>
    <property type="match status" value="1"/>
</dbReference>
<reference evidence="2 3" key="1">
    <citation type="submission" date="2018-04" db="EMBL/GenBank/DDBJ databases">
        <title>Genomic Encyclopedia of Type Strains, Phase IV (KMG-IV): sequencing the most valuable type-strain genomes for metagenomic binning, comparative biology and taxonomic classification.</title>
        <authorList>
            <person name="Goeker M."/>
        </authorList>
    </citation>
    <scope>NUCLEOTIDE SEQUENCE [LARGE SCALE GENOMIC DNA]</scope>
    <source>
        <strain evidence="2 3">DSM 14823</strain>
    </source>
</reference>
<evidence type="ECO:0000313" key="2">
    <source>
        <dbReference type="EMBL" id="PVY36553.1"/>
    </source>
</evidence>
<dbReference type="GeneID" id="78296784"/>
<organism evidence="2 3">
    <name type="scientific">Victivallis vadensis</name>
    <dbReference type="NCBI Taxonomy" id="172901"/>
    <lineage>
        <taxon>Bacteria</taxon>
        <taxon>Pseudomonadati</taxon>
        <taxon>Lentisphaerota</taxon>
        <taxon>Lentisphaeria</taxon>
        <taxon>Victivallales</taxon>
        <taxon>Victivallaceae</taxon>
        <taxon>Victivallis</taxon>
    </lineage>
</organism>